<dbReference type="Proteomes" id="UP000006729">
    <property type="component" value="Chromosome 14"/>
</dbReference>
<keyword evidence="1" id="KW-0812">Transmembrane</keyword>
<evidence type="ECO:0000313" key="3">
    <source>
        <dbReference type="Proteomes" id="UP000006729"/>
    </source>
</evidence>
<evidence type="ECO:0000256" key="1">
    <source>
        <dbReference type="SAM" id="Phobius"/>
    </source>
</evidence>
<protein>
    <submittedName>
        <fullName evidence="2">Uncharacterized protein</fullName>
    </submittedName>
</protein>
<proteinExistence type="predicted"/>
<feature type="transmembrane region" description="Helical" evidence="1">
    <location>
        <begin position="42"/>
        <end position="66"/>
    </location>
</feature>
<organism evidence="2 3">
    <name type="scientific">Populus trichocarpa</name>
    <name type="common">Western balsam poplar</name>
    <name type="synonym">Populus balsamifera subsp. trichocarpa</name>
    <dbReference type="NCBI Taxonomy" id="3694"/>
    <lineage>
        <taxon>Eukaryota</taxon>
        <taxon>Viridiplantae</taxon>
        <taxon>Streptophyta</taxon>
        <taxon>Embryophyta</taxon>
        <taxon>Tracheophyta</taxon>
        <taxon>Spermatophyta</taxon>
        <taxon>Magnoliopsida</taxon>
        <taxon>eudicotyledons</taxon>
        <taxon>Gunneridae</taxon>
        <taxon>Pentapetalae</taxon>
        <taxon>rosids</taxon>
        <taxon>fabids</taxon>
        <taxon>Malpighiales</taxon>
        <taxon>Salicaceae</taxon>
        <taxon>Saliceae</taxon>
        <taxon>Populus</taxon>
    </lineage>
</organism>
<keyword evidence="1" id="KW-1133">Transmembrane helix</keyword>
<gene>
    <name evidence="2" type="ORF">POPTR_014G130200</name>
</gene>
<dbReference type="InParanoid" id="U5FTG1"/>
<name>U5FTG1_POPTR</name>
<dbReference type="EMBL" id="CM009303">
    <property type="protein sequence ID" value="PNT04561.1"/>
    <property type="molecule type" value="Genomic_DNA"/>
</dbReference>
<keyword evidence="3" id="KW-1185">Reference proteome</keyword>
<accession>U5FTG1</accession>
<dbReference type="HOGENOM" id="CLU_2817211_0_0_1"/>
<keyword evidence="1" id="KW-0472">Membrane</keyword>
<sequence>MVLDEISEPWAYSQMKILFFELQKLDVITICLQVCCSLSRLVWIILTALLLDLKIIWVLSGIVFFFF</sequence>
<reference evidence="2 3" key="1">
    <citation type="journal article" date="2006" name="Science">
        <title>The genome of black cottonwood, Populus trichocarpa (Torr. &amp; Gray).</title>
        <authorList>
            <person name="Tuskan G.A."/>
            <person name="Difazio S."/>
            <person name="Jansson S."/>
            <person name="Bohlmann J."/>
            <person name="Grigoriev I."/>
            <person name="Hellsten U."/>
            <person name="Putnam N."/>
            <person name="Ralph S."/>
            <person name="Rombauts S."/>
            <person name="Salamov A."/>
            <person name="Schein J."/>
            <person name="Sterck L."/>
            <person name="Aerts A."/>
            <person name="Bhalerao R.R."/>
            <person name="Bhalerao R.P."/>
            <person name="Blaudez D."/>
            <person name="Boerjan W."/>
            <person name="Brun A."/>
            <person name="Brunner A."/>
            <person name="Busov V."/>
            <person name="Campbell M."/>
            <person name="Carlson J."/>
            <person name="Chalot M."/>
            <person name="Chapman J."/>
            <person name="Chen G.L."/>
            <person name="Cooper D."/>
            <person name="Coutinho P.M."/>
            <person name="Couturier J."/>
            <person name="Covert S."/>
            <person name="Cronk Q."/>
            <person name="Cunningham R."/>
            <person name="Davis J."/>
            <person name="Degroeve S."/>
            <person name="Dejardin A."/>
            <person name="Depamphilis C."/>
            <person name="Detter J."/>
            <person name="Dirks B."/>
            <person name="Dubchak I."/>
            <person name="Duplessis S."/>
            <person name="Ehlting J."/>
            <person name="Ellis B."/>
            <person name="Gendler K."/>
            <person name="Goodstein D."/>
            <person name="Gribskov M."/>
            <person name="Grimwood J."/>
            <person name="Groover A."/>
            <person name="Gunter L."/>
            <person name="Hamberger B."/>
            <person name="Heinze B."/>
            <person name="Helariutta Y."/>
            <person name="Henrissat B."/>
            <person name="Holligan D."/>
            <person name="Holt R."/>
            <person name="Huang W."/>
            <person name="Islam-Faridi N."/>
            <person name="Jones S."/>
            <person name="Jones-Rhoades M."/>
            <person name="Jorgensen R."/>
            <person name="Joshi C."/>
            <person name="Kangasjarvi J."/>
            <person name="Karlsson J."/>
            <person name="Kelleher C."/>
            <person name="Kirkpatrick R."/>
            <person name="Kirst M."/>
            <person name="Kohler A."/>
            <person name="Kalluri U."/>
            <person name="Larimer F."/>
            <person name="Leebens-Mack J."/>
            <person name="Leple J.C."/>
            <person name="Locascio P."/>
            <person name="Lou Y."/>
            <person name="Lucas S."/>
            <person name="Martin F."/>
            <person name="Montanini B."/>
            <person name="Napoli C."/>
            <person name="Nelson D.R."/>
            <person name="Nelson C."/>
            <person name="Nieminen K."/>
            <person name="Nilsson O."/>
            <person name="Pereda V."/>
            <person name="Peter G."/>
            <person name="Philippe R."/>
            <person name="Pilate G."/>
            <person name="Poliakov A."/>
            <person name="Razumovskaya J."/>
            <person name="Richardson P."/>
            <person name="Rinaldi C."/>
            <person name="Ritland K."/>
            <person name="Rouze P."/>
            <person name="Ryaboy D."/>
            <person name="Schmutz J."/>
            <person name="Schrader J."/>
            <person name="Segerman B."/>
            <person name="Shin H."/>
            <person name="Siddiqui A."/>
            <person name="Sterky F."/>
            <person name="Terry A."/>
            <person name="Tsai C.J."/>
            <person name="Uberbacher E."/>
            <person name="Unneberg P."/>
            <person name="Vahala J."/>
            <person name="Wall K."/>
            <person name="Wessler S."/>
            <person name="Yang G."/>
            <person name="Yin T."/>
            <person name="Douglas C."/>
            <person name="Marra M."/>
            <person name="Sandberg G."/>
            <person name="Van de Peer Y."/>
            <person name="Rokhsar D."/>
        </authorList>
    </citation>
    <scope>NUCLEOTIDE SEQUENCE [LARGE SCALE GENOMIC DNA]</scope>
    <source>
        <strain evidence="3">cv. Nisqually</strain>
    </source>
</reference>
<dbReference type="AlphaFoldDB" id="U5FTG1"/>
<evidence type="ECO:0000313" key="2">
    <source>
        <dbReference type="EMBL" id="PNT04561.1"/>
    </source>
</evidence>